<dbReference type="InterPro" id="IPR039422">
    <property type="entry name" value="MarR/SlyA-like"/>
</dbReference>
<comment type="caution">
    <text evidence="2">The sequence shown here is derived from an EMBL/GenBank/DDBJ whole genome shotgun (WGS) entry which is preliminary data.</text>
</comment>
<evidence type="ECO:0000313" key="2">
    <source>
        <dbReference type="EMBL" id="MBM6911834.1"/>
    </source>
</evidence>
<evidence type="ECO:0000259" key="1">
    <source>
        <dbReference type="PROSITE" id="PS50995"/>
    </source>
</evidence>
<keyword evidence="3" id="KW-1185">Reference proteome</keyword>
<dbReference type="SMART" id="SM00347">
    <property type="entry name" value="HTH_MARR"/>
    <property type="match status" value="1"/>
</dbReference>
<dbReference type="InterPro" id="IPR036388">
    <property type="entry name" value="WH-like_DNA-bd_sf"/>
</dbReference>
<evidence type="ECO:0000313" key="3">
    <source>
        <dbReference type="Proteomes" id="UP000707138"/>
    </source>
</evidence>
<proteinExistence type="predicted"/>
<name>A0ABS2GCG1_9FIRM</name>
<dbReference type="PROSITE" id="PS50995">
    <property type="entry name" value="HTH_MARR_2"/>
    <property type="match status" value="1"/>
</dbReference>
<dbReference type="EMBL" id="JACJLA010000001">
    <property type="protein sequence ID" value="MBM6911834.1"/>
    <property type="molecule type" value="Genomic_DNA"/>
</dbReference>
<reference evidence="2 3" key="1">
    <citation type="journal article" date="2021" name="Sci. Rep.">
        <title>The distribution of antibiotic resistance genes in chicken gut microbiota commensals.</title>
        <authorList>
            <person name="Juricova H."/>
            <person name="Matiasovicova J."/>
            <person name="Kubasova T."/>
            <person name="Cejkova D."/>
            <person name="Rychlik I."/>
        </authorList>
    </citation>
    <scope>NUCLEOTIDE SEQUENCE [LARGE SCALE GENOMIC DNA]</scope>
    <source>
        <strain evidence="2 3">An537</strain>
    </source>
</reference>
<dbReference type="Pfam" id="PF12802">
    <property type="entry name" value="MarR_2"/>
    <property type="match status" value="1"/>
</dbReference>
<organism evidence="2 3">
    <name type="scientific">Veillonella magna</name>
    <dbReference type="NCBI Taxonomy" id="464322"/>
    <lineage>
        <taxon>Bacteria</taxon>
        <taxon>Bacillati</taxon>
        <taxon>Bacillota</taxon>
        <taxon>Negativicutes</taxon>
        <taxon>Veillonellales</taxon>
        <taxon>Veillonellaceae</taxon>
        <taxon>Veillonella</taxon>
    </lineage>
</organism>
<accession>A0ABS2GCG1</accession>
<dbReference type="Gene3D" id="1.10.10.10">
    <property type="entry name" value="Winged helix-like DNA-binding domain superfamily/Winged helix DNA-binding domain"/>
    <property type="match status" value="1"/>
</dbReference>
<protein>
    <submittedName>
        <fullName evidence="2">MarR family transcriptional regulator</fullName>
    </submittedName>
</protein>
<sequence>MQANLIQEVCGVSNYIKQWLSLRDKERKISAALEEALRGVSHGISVNEFYALYFLHKSESEELRMSDLSQRIGLSLSATSRLLSRFETNCHVIERIACADDKRGVEVRLTQVGQDVLEEALKKVNEVLANYEADLL</sequence>
<dbReference type="PANTHER" id="PTHR33164:SF99">
    <property type="entry name" value="MARR FAMILY REGULATORY PROTEIN"/>
    <property type="match status" value="1"/>
</dbReference>
<dbReference type="SUPFAM" id="SSF46785">
    <property type="entry name" value="Winged helix' DNA-binding domain"/>
    <property type="match status" value="1"/>
</dbReference>
<feature type="domain" description="HTH marR-type" evidence="1">
    <location>
        <begin position="2"/>
        <end position="136"/>
    </location>
</feature>
<dbReference type="InterPro" id="IPR000835">
    <property type="entry name" value="HTH_MarR-typ"/>
</dbReference>
<gene>
    <name evidence="2" type="ORF">H6A01_00650</name>
</gene>
<dbReference type="InterPro" id="IPR036390">
    <property type="entry name" value="WH_DNA-bd_sf"/>
</dbReference>
<dbReference type="Proteomes" id="UP000707138">
    <property type="component" value="Unassembled WGS sequence"/>
</dbReference>
<dbReference type="PANTHER" id="PTHR33164">
    <property type="entry name" value="TRANSCRIPTIONAL REGULATOR, MARR FAMILY"/>
    <property type="match status" value="1"/>
</dbReference>